<evidence type="ECO:0000256" key="2">
    <source>
        <dbReference type="ARBA" id="ARBA00022643"/>
    </source>
</evidence>
<evidence type="ECO:0000259" key="5">
    <source>
        <dbReference type="Pfam" id="PF00296"/>
    </source>
</evidence>
<gene>
    <name evidence="6" type="ORF">ACFQH9_19265</name>
</gene>
<dbReference type="Pfam" id="PF00296">
    <property type="entry name" value="Bac_luciferase"/>
    <property type="match status" value="1"/>
</dbReference>
<keyword evidence="1" id="KW-0285">Flavoprotein</keyword>
<evidence type="ECO:0000313" key="6">
    <source>
        <dbReference type="EMBL" id="MFC5950412.1"/>
    </source>
</evidence>
<dbReference type="InterPro" id="IPR036661">
    <property type="entry name" value="Luciferase-like_sf"/>
</dbReference>
<keyword evidence="7" id="KW-1185">Reference proteome</keyword>
<dbReference type="PANTHER" id="PTHR42847:SF4">
    <property type="entry name" value="ALKANESULFONATE MONOOXYGENASE-RELATED"/>
    <property type="match status" value="1"/>
</dbReference>
<reference evidence="7" key="1">
    <citation type="journal article" date="2019" name="Int. J. Syst. Evol. Microbiol.">
        <title>The Global Catalogue of Microorganisms (GCM) 10K type strain sequencing project: providing services to taxonomists for standard genome sequencing and annotation.</title>
        <authorList>
            <consortium name="The Broad Institute Genomics Platform"/>
            <consortium name="The Broad Institute Genome Sequencing Center for Infectious Disease"/>
            <person name="Wu L."/>
            <person name="Ma J."/>
        </authorList>
    </citation>
    <scope>NUCLEOTIDE SEQUENCE [LARGE SCALE GENOMIC DNA]</scope>
    <source>
        <strain evidence="7">CGMCC 4.7397</strain>
    </source>
</reference>
<keyword evidence="3 6" id="KW-0560">Oxidoreductase</keyword>
<dbReference type="GO" id="GO:0016491">
    <property type="term" value="F:oxidoreductase activity"/>
    <property type="evidence" value="ECO:0007669"/>
    <property type="project" value="UniProtKB-KW"/>
</dbReference>
<evidence type="ECO:0000256" key="1">
    <source>
        <dbReference type="ARBA" id="ARBA00022630"/>
    </source>
</evidence>
<organism evidence="6 7">
    <name type="scientific">Pseudonocardia lutea</name>
    <dbReference type="NCBI Taxonomy" id="2172015"/>
    <lineage>
        <taxon>Bacteria</taxon>
        <taxon>Bacillati</taxon>
        <taxon>Actinomycetota</taxon>
        <taxon>Actinomycetes</taxon>
        <taxon>Pseudonocardiales</taxon>
        <taxon>Pseudonocardiaceae</taxon>
        <taxon>Pseudonocardia</taxon>
    </lineage>
</organism>
<protein>
    <submittedName>
        <fullName evidence="6">LLM class F420-dependent oxidoreductase</fullName>
        <ecNumber evidence="6">1.-.-.-</ecNumber>
    </submittedName>
</protein>
<dbReference type="EMBL" id="JBHSQK010000047">
    <property type="protein sequence ID" value="MFC5950412.1"/>
    <property type="molecule type" value="Genomic_DNA"/>
</dbReference>
<dbReference type="EC" id="1.-.-.-" evidence="6"/>
<dbReference type="InterPro" id="IPR011251">
    <property type="entry name" value="Luciferase-like_dom"/>
</dbReference>
<dbReference type="RefSeq" id="WP_379567546.1">
    <property type="nucleotide sequence ID" value="NZ_JBHSQK010000047.1"/>
</dbReference>
<accession>A0ABW1I9N9</accession>
<keyword evidence="2" id="KW-0288">FMN</keyword>
<dbReference type="InterPro" id="IPR050172">
    <property type="entry name" value="SsuD_RutA_monooxygenase"/>
</dbReference>
<evidence type="ECO:0000256" key="4">
    <source>
        <dbReference type="ARBA" id="ARBA00023033"/>
    </source>
</evidence>
<comment type="caution">
    <text evidence="6">The sequence shown here is derived from an EMBL/GenBank/DDBJ whole genome shotgun (WGS) entry which is preliminary data.</text>
</comment>
<dbReference type="NCBIfam" id="TIGR03619">
    <property type="entry name" value="F420_Rv2161c"/>
    <property type="match status" value="1"/>
</dbReference>
<dbReference type="PANTHER" id="PTHR42847">
    <property type="entry name" value="ALKANESULFONATE MONOOXYGENASE"/>
    <property type="match status" value="1"/>
</dbReference>
<dbReference type="SUPFAM" id="SSF51679">
    <property type="entry name" value="Bacterial luciferase-like"/>
    <property type="match status" value="1"/>
</dbReference>
<proteinExistence type="predicted"/>
<dbReference type="Proteomes" id="UP001596119">
    <property type="component" value="Unassembled WGS sequence"/>
</dbReference>
<feature type="domain" description="Luciferase-like" evidence="5">
    <location>
        <begin position="16"/>
        <end position="201"/>
    </location>
</feature>
<sequence length="287" mass="30676">MKAGVQFFPGSRGPTAVQVAQAAEERGFESLFLPDHSHQPVAAGLDLPDDYSDLLDPFVTLGAVAASTSTIRIGTAVCLVPQRDPIQLAKEVATVDQLSGGRFDFGVGAGSDPQELRHHGTDPAQRHEVLRERVEAITRIWESDVASYCGEHVRFGPITSRPRPVTAPRPPILIGGNGRSVLDRVLGYGDGWIPFRAGAEQVGGDVPPDDGFAAALGGRIAELRARAEAQDRARPSVTLFNPLPRADALAAYAGVGVDRVVFWLAPPRGPRSLCGTLDRLIELVRDI</sequence>
<dbReference type="Gene3D" id="3.20.20.30">
    <property type="entry name" value="Luciferase-like domain"/>
    <property type="match status" value="1"/>
</dbReference>
<keyword evidence="4" id="KW-0503">Monooxygenase</keyword>
<dbReference type="InterPro" id="IPR019921">
    <property type="entry name" value="Lucif-like_OxRdtase_Rv2161c"/>
</dbReference>
<evidence type="ECO:0000256" key="3">
    <source>
        <dbReference type="ARBA" id="ARBA00023002"/>
    </source>
</evidence>
<evidence type="ECO:0000313" key="7">
    <source>
        <dbReference type="Proteomes" id="UP001596119"/>
    </source>
</evidence>
<name>A0ABW1I9N9_9PSEU</name>